<dbReference type="PATRIC" id="fig|157687.3.peg.100"/>
<dbReference type="EMBL" id="LSDD01000004">
    <property type="protein sequence ID" value="KXB70305.1"/>
    <property type="molecule type" value="Genomic_DNA"/>
</dbReference>
<sequence length="50" mass="5961">MQKGWTPADFSQIHDGYIWDYYIAAYEILQEKENERFSEYSKMGVMLYGG</sequence>
<keyword evidence="2" id="KW-1185">Reference proteome</keyword>
<gene>
    <name evidence="1" type="ORF">HMPREF3180_00099</name>
</gene>
<reference evidence="2" key="1">
    <citation type="submission" date="2016-01" db="EMBL/GenBank/DDBJ databases">
        <authorList>
            <person name="Mitreva M."/>
            <person name="Pepin K.H."/>
            <person name="Mihindukulasuriya K.A."/>
            <person name="Fulton R."/>
            <person name="Fronick C."/>
            <person name="O'Laughlin M."/>
            <person name="Miner T."/>
            <person name="Herter B."/>
            <person name="Rosa B.A."/>
            <person name="Cordes M."/>
            <person name="Tomlinson C."/>
            <person name="Wollam A."/>
            <person name="Palsikar V.B."/>
            <person name="Mardis E.R."/>
            <person name="Wilson R.K."/>
        </authorList>
    </citation>
    <scope>NUCLEOTIDE SEQUENCE [LARGE SCALE GENOMIC DNA]</scope>
    <source>
        <strain evidence="2">KA00185</strain>
    </source>
</reference>
<evidence type="ECO:0000313" key="2">
    <source>
        <dbReference type="Proteomes" id="UP000070483"/>
    </source>
</evidence>
<name>A0A134ARJ5_9FUSO</name>
<organism evidence="1 2">
    <name type="scientific">Leptotrichia wadei</name>
    <dbReference type="NCBI Taxonomy" id="157687"/>
    <lineage>
        <taxon>Bacteria</taxon>
        <taxon>Fusobacteriati</taxon>
        <taxon>Fusobacteriota</taxon>
        <taxon>Fusobacteriia</taxon>
        <taxon>Fusobacteriales</taxon>
        <taxon>Leptotrichiaceae</taxon>
        <taxon>Leptotrichia</taxon>
    </lineage>
</organism>
<dbReference type="OrthoDB" id="80978at2"/>
<accession>A0A134ARJ5</accession>
<proteinExistence type="predicted"/>
<protein>
    <submittedName>
        <fullName evidence="1">Uncharacterized protein</fullName>
    </submittedName>
</protein>
<dbReference type="RefSeq" id="WP_156436623.1">
    <property type="nucleotide sequence ID" value="NZ_KQ959999.1"/>
</dbReference>
<dbReference type="AlphaFoldDB" id="A0A134ARJ5"/>
<dbReference type="Proteomes" id="UP000070483">
    <property type="component" value="Unassembled WGS sequence"/>
</dbReference>
<dbReference type="STRING" id="157687.HMPREF3180_00099"/>
<comment type="caution">
    <text evidence="1">The sequence shown here is derived from an EMBL/GenBank/DDBJ whole genome shotgun (WGS) entry which is preliminary data.</text>
</comment>
<evidence type="ECO:0000313" key="1">
    <source>
        <dbReference type="EMBL" id="KXB70305.1"/>
    </source>
</evidence>